<organism evidence="2 3">
    <name type="scientific">Halobacteriovorax marinus</name>
    <dbReference type="NCBI Taxonomy" id="97084"/>
    <lineage>
        <taxon>Bacteria</taxon>
        <taxon>Pseudomonadati</taxon>
        <taxon>Bdellovibrionota</taxon>
        <taxon>Bacteriovoracia</taxon>
        <taxon>Bacteriovoracales</taxon>
        <taxon>Halobacteriovoraceae</taxon>
        <taxon>Halobacteriovorax</taxon>
    </lineage>
</organism>
<feature type="region of interest" description="Disordered" evidence="1">
    <location>
        <begin position="267"/>
        <end position="290"/>
    </location>
</feature>
<dbReference type="AlphaFoldDB" id="A0A1Y5F8V9"/>
<proteinExistence type="predicted"/>
<name>A0A1Y5F8V9_9BACT</name>
<feature type="compositionally biased region" description="Basic and acidic residues" evidence="1">
    <location>
        <begin position="274"/>
        <end position="283"/>
    </location>
</feature>
<dbReference type="EMBL" id="MAAO01000006">
    <property type="protein sequence ID" value="OUR97313.1"/>
    <property type="molecule type" value="Genomic_DNA"/>
</dbReference>
<reference evidence="3" key="1">
    <citation type="journal article" date="2017" name="Proc. Natl. Acad. Sci. U.S.A.">
        <title>Simulation of Deepwater Horizon oil plume reveals substrate specialization within a complex community of hydrocarbon-degraders.</title>
        <authorList>
            <person name="Hu P."/>
            <person name="Dubinsky E.A."/>
            <person name="Probst A.J."/>
            <person name="Wang J."/>
            <person name="Sieber C.M.K."/>
            <person name="Tom L.M."/>
            <person name="Gardinali P."/>
            <person name="Banfield J.F."/>
            <person name="Atlas R.M."/>
            <person name="Andersen G.L."/>
        </authorList>
    </citation>
    <scope>NUCLEOTIDE SEQUENCE [LARGE SCALE GENOMIC DNA]</scope>
</reference>
<evidence type="ECO:0000313" key="2">
    <source>
        <dbReference type="EMBL" id="OUR97313.1"/>
    </source>
</evidence>
<protein>
    <submittedName>
        <fullName evidence="2">Uncharacterized protein</fullName>
    </submittedName>
</protein>
<evidence type="ECO:0000256" key="1">
    <source>
        <dbReference type="SAM" id="MobiDB-lite"/>
    </source>
</evidence>
<dbReference type="Proteomes" id="UP000196531">
    <property type="component" value="Unassembled WGS sequence"/>
</dbReference>
<evidence type="ECO:0000313" key="3">
    <source>
        <dbReference type="Proteomes" id="UP000196531"/>
    </source>
</evidence>
<comment type="caution">
    <text evidence="2">The sequence shown here is derived from an EMBL/GenBank/DDBJ whole genome shotgun (WGS) entry which is preliminary data.</text>
</comment>
<gene>
    <name evidence="2" type="ORF">A9Q84_13390</name>
</gene>
<sequence>MKKINTINSFKSIHYMNPGKELDDLEFSKMRKELVTINESSRSPVKNNFLIAGNTLEENRKLYDSCVIALMYFEDEAFGFLISPIIHCSHGPILHAGLVIINKNPGANCISYPAIQNMILAYESLGTIYSTNISSTPSIIESFDNIVHKAWPSPSQNAKLIPKNYKDVVKALEDEYIKKYFVTDDLVEIDSRRFTMSSNSNGMGFSTNFYKLARAEKFIYQTFCMTWIDHSKGEDIVQVGKIGFLTNLYQRGLLFMLKISLLKLKKKGSGSGHETSKKEDTSKTKVSKIA</sequence>
<accession>A0A1Y5F8V9</accession>